<dbReference type="RefSeq" id="WP_123047905.1">
    <property type="nucleotide sequence ID" value="NZ_PTJO01000004.1"/>
</dbReference>
<organism evidence="3 4">
    <name type="scientific">Corynebacterium alimapuense</name>
    <dbReference type="NCBI Taxonomy" id="1576874"/>
    <lineage>
        <taxon>Bacteria</taxon>
        <taxon>Bacillati</taxon>
        <taxon>Actinomycetota</taxon>
        <taxon>Actinomycetes</taxon>
        <taxon>Mycobacteriales</taxon>
        <taxon>Corynebacteriaceae</taxon>
        <taxon>Corynebacterium</taxon>
    </lineage>
</organism>
<accession>A0A3M8K8H9</accession>
<dbReference type="PANTHER" id="PTHR31480">
    <property type="entry name" value="BIFUNCTIONAL LYCOPENE CYCLASE/PHYTOENE SYNTHASE"/>
    <property type="match status" value="1"/>
</dbReference>
<dbReference type="Gene3D" id="1.10.600.10">
    <property type="entry name" value="Farnesyl Diphosphate Synthase"/>
    <property type="match status" value="1"/>
</dbReference>
<dbReference type="AlphaFoldDB" id="A0A3M8K8H9"/>
<evidence type="ECO:0000313" key="4">
    <source>
        <dbReference type="Proteomes" id="UP000266975"/>
    </source>
</evidence>
<dbReference type="Pfam" id="PF00494">
    <property type="entry name" value="SQS_PSY"/>
    <property type="match status" value="1"/>
</dbReference>
<dbReference type="GO" id="GO:0016117">
    <property type="term" value="P:carotenoid biosynthetic process"/>
    <property type="evidence" value="ECO:0007669"/>
    <property type="project" value="UniProtKB-ARBA"/>
</dbReference>
<dbReference type="SFLD" id="SFLDG01018">
    <property type="entry name" value="Squalene/Phytoene_Synthase_Lik"/>
    <property type="match status" value="1"/>
</dbReference>
<dbReference type="InterPro" id="IPR019845">
    <property type="entry name" value="Squalene/phytoene_synthase_CS"/>
</dbReference>
<dbReference type="InterPro" id="IPR008949">
    <property type="entry name" value="Isoprenoid_synthase_dom_sf"/>
</dbReference>
<sequence length="307" mass="33897">MHIPEHEPKSDPVMVDYLDRYDRMSVKAARTVITAYSTSFSLATSLLGKAIRTDIRNLYAMVRIADEIVDGTAEAAGHSREVASDLLDSYEQAVLGAPHKRFDVDPVLHAYGCTARRCDFDPAHVRAFFSSMRRDLSQTTYDPDSFEDYVYGSAEVIGLLCLSVFLVDNPVTKDERARLESGARALGAAFQKINFLRDLGEDSMTLGRIYFPGMGEDGLNEQHKDRLIADIRDDLEHARKAIPLLPISARAGVLAATGLFAELTERLAATPAAELSTQRISVPRRTKAVITARALASAPRINRRKEG</sequence>
<dbReference type="EMBL" id="PTJO01000004">
    <property type="protein sequence ID" value="RNE48768.1"/>
    <property type="molecule type" value="Genomic_DNA"/>
</dbReference>
<dbReference type="PROSITE" id="PS01045">
    <property type="entry name" value="SQUALEN_PHYTOEN_SYN_2"/>
    <property type="match status" value="1"/>
</dbReference>
<dbReference type="SFLD" id="SFLDS00005">
    <property type="entry name" value="Isoprenoid_Synthase_Type_I"/>
    <property type="match status" value="1"/>
</dbReference>
<protein>
    <submittedName>
        <fullName evidence="3">Phytoene synthase</fullName>
    </submittedName>
</protein>
<dbReference type="GO" id="GO:0051996">
    <property type="term" value="F:squalene synthase [NAD(P)H] activity"/>
    <property type="evidence" value="ECO:0007669"/>
    <property type="project" value="InterPro"/>
</dbReference>
<evidence type="ECO:0000256" key="2">
    <source>
        <dbReference type="ARBA" id="ARBA00022679"/>
    </source>
</evidence>
<dbReference type="GO" id="GO:0004311">
    <property type="term" value="F:geranylgeranyl diphosphate synthase activity"/>
    <property type="evidence" value="ECO:0007669"/>
    <property type="project" value="InterPro"/>
</dbReference>
<comment type="pathway">
    <text evidence="1">Carotenoid biosynthesis; phytoene biosynthesis.</text>
</comment>
<evidence type="ECO:0000256" key="1">
    <source>
        <dbReference type="ARBA" id="ARBA00004684"/>
    </source>
</evidence>
<gene>
    <name evidence="3" type="ORF">C5L39_05525</name>
</gene>
<dbReference type="InterPro" id="IPR033904">
    <property type="entry name" value="Trans_IPPS_HH"/>
</dbReference>
<dbReference type="CDD" id="cd00683">
    <property type="entry name" value="Trans_IPPS_HH"/>
    <property type="match status" value="1"/>
</dbReference>
<proteinExistence type="predicted"/>
<dbReference type="OrthoDB" id="9807580at2"/>
<dbReference type="InterPro" id="IPR002060">
    <property type="entry name" value="Squ/phyt_synthse"/>
</dbReference>
<keyword evidence="4" id="KW-1185">Reference proteome</keyword>
<comment type="caution">
    <text evidence="3">The sequence shown here is derived from an EMBL/GenBank/DDBJ whole genome shotgun (WGS) entry which is preliminary data.</text>
</comment>
<keyword evidence="2" id="KW-0808">Transferase</keyword>
<name>A0A3M8K8H9_9CORY</name>
<evidence type="ECO:0000313" key="3">
    <source>
        <dbReference type="EMBL" id="RNE48768.1"/>
    </source>
</evidence>
<dbReference type="UniPathway" id="UPA00799"/>
<dbReference type="InterPro" id="IPR044843">
    <property type="entry name" value="Trans_IPPS_bact-type"/>
</dbReference>
<reference evidence="3 4" key="1">
    <citation type="submission" date="2018-02" db="EMBL/GenBank/DDBJ databases">
        <title>Corynebacterium alimpuense sp. nov., a marine obligate actinomycete isolated from sediments of Valparaiso bay, Chile.</title>
        <authorList>
            <person name="Claverias F."/>
            <person name="Gonzales-Siles L."/>
            <person name="Salva-Serra F."/>
            <person name="Inganaes E."/>
            <person name="Molin K."/>
            <person name="Cumsille A."/>
            <person name="Undabarrena A."/>
            <person name="Couve E."/>
            <person name="Moore E.R.B."/>
            <person name="Gomila M."/>
            <person name="Camara B."/>
        </authorList>
    </citation>
    <scope>NUCLEOTIDE SEQUENCE [LARGE SCALE GENOMIC DNA]</scope>
    <source>
        <strain evidence="3 4">CCUG 69366</strain>
    </source>
</reference>
<dbReference type="SUPFAM" id="SSF48576">
    <property type="entry name" value="Terpenoid synthases"/>
    <property type="match status" value="1"/>
</dbReference>
<dbReference type="Proteomes" id="UP000266975">
    <property type="component" value="Unassembled WGS sequence"/>
</dbReference>
<dbReference type="SFLD" id="SFLDG01212">
    <property type="entry name" value="Phytoene_synthase_like"/>
    <property type="match status" value="1"/>
</dbReference>